<dbReference type="Proteomes" id="UP000244660">
    <property type="component" value="Unassembled WGS sequence"/>
</dbReference>
<protein>
    <submittedName>
        <fullName evidence="1">Uncharacterized protein</fullName>
    </submittedName>
</protein>
<evidence type="ECO:0000313" key="1">
    <source>
        <dbReference type="EMBL" id="PUD42356.1"/>
    </source>
</evidence>
<name>A0A2T6SWS5_HELPX</name>
<proteinExistence type="predicted"/>
<dbReference type="RefSeq" id="WP_108273424.1">
    <property type="nucleotide sequence ID" value="NZ_QBQB01000084.1"/>
</dbReference>
<reference evidence="1 2" key="1">
    <citation type="submission" date="2018-01" db="EMBL/GenBank/DDBJ databases">
        <title>Helicobacter pylori genome-wide association study shows promise for predicting gastric cancer risk.</title>
        <authorList>
            <person name="Berthenet E."/>
            <person name="Yahara K."/>
            <person name="Thorell K."/>
            <person name="Pascoe B."/>
            <person name="Meric G."/>
            <person name="Mikhail J.M."/>
            <person name="Engstrand L."/>
            <person name="Enroth H."/>
            <person name="Burette A."/>
            <person name="Megraud F."/>
            <person name="Atherton J."/>
            <person name="Smith S."/>
            <person name="Wilkinson T.S."/>
            <person name="Hitchings M.D."/>
            <person name="Falush D."/>
            <person name="Sheppard S.K."/>
        </authorList>
    </citation>
    <scope>NUCLEOTIDE SEQUENCE [LARGE SCALE GENOMIC DNA]</scope>
    <source>
        <strain evidence="1 2">462</strain>
    </source>
</reference>
<dbReference type="AlphaFoldDB" id="A0A2T6SWS5"/>
<organism evidence="1 2">
    <name type="scientific">Helicobacter pylori</name>
    <name type="common">Campylobacter pylori</name>
    <dbReference type="NCBI Taxonomy" id="210"/>
    <lineage>
        <taxon>Bacteria</taxon>
        <taxon>Pseudomonadati</taxon>
        <taxon>Campylobacterota</taxon>
        <taxon>Epsilonproteobacteria</taxon>
        <taxon>Campylobacterales</taxon>
        <taxon>Helicobacteraceae</taxon>
        <taxon>Helicobacter</taxon>
    </lineage>
</organism>
<accession>A0A2T6SWS5</accession>
<evidence type="ECO:0000313" key="2">
    <source>
        <dbReference type="Proteomes" id="UP000244660"/>
    </source>
</evidence>
<gene>
    <name evidence="1" type="ORF">C2R92_01630</name>
</gene>
<comment type="caution">
    <text evidence="1">The sequence shown here is derived from an EMBL/GenBank/DDBJ whole genome shotgun (WGS) entry which is preliminary data.</text>
</comment>
<sequence>MLGFGVIAGGYLKNEITNYETISHNFNSSRNATTLKFQHKLKILLAFSLCIFLVSHKNPTKIRLCQYPMKTEPNLIFLYFDGYRWIFKSMS</sequence>
<dbReference type="EMBL" id="QBQB01000084">
    <property type="protein sequence ID" value="PUD42356.1"/>
    <property type="molecule type" value="Genomic_DNA"/>
</dbReference>